<proteinExistence type="predicted"/>
<name>A0A559IKF3_9BACL</name>
<dbReference type="EMBL" id="VNJK01000003">
    <property type="protein sequence ID" value="TVX88111.1"/>
    <property type="molecule type" value="Genomic_DNA"/>
</dbReference>
<dbReference type="AlphaFoldDB" id="A0A559IKF3"/>
<protein>
    <submittedName>
        <fullName evidence="1">Uncharacterized protein</fullName>
    </submittedName>
</protein>
<reference evidence="1 2" key="1">
    <citation type="submission" date="2019-07" db="EMBL/GenBank/DDBJ databases">
        <authorList>
            <person name="Kim J."/>
        </authorList>
    </citation>
    <scope>NUCLEOTIDE SEQUENCE [LARGE SCALE GENOMIC DNA]</scope>
    <source>
        <strain evidence="1 2">N4</strain>
    </source>
</reference>
<organism evidence="1 2">
    <name type="scientific">Paenibacillus agilis</name>
    <dbReference type="NCBI Taxonomy" id="3020863"/>
    <lineage>
        <taxon>Bacteria</taxon>
        <taxon>Bacillati</taxon>
        <taxon>Bacillota</taxon>
        <taxon>Bacilli</taxon>
        <taxon>Bacillales</taxon>
        <taxon>Paenibacillaceae</taxon>
        <taxon>Paenibacillus</taxon>
    </lineage>
</organism>
<dbReference type="RefSeq" id="WP_144992981.1">
    <property type="nucleotide sequence ID" value="NZ_VNJK01000003.1"/>
</dbReference>
<keyword evidence="2" id="KW-1185">Reference proteome</keyword>
<evidence type="ECO:0000313" key="1">
    <source>
        <dbReference type="EMBL" id="TVX88111.1"/>
    </source>
</evidence>
<dbReference type="OrthoDB" id="9897360at2"/>
<gene>
    <name evidence="1" type="ORF">FPZ44_19575</name>
</gene>
<sequence length="126" mass="14341">MQKIPLDGLRVEIKRIFNCFKFVPLLTILSIILPSYLGTHSTYAYALHPVQYVNNVKQDDKGSIDIASKELDPERVQELKDLYDLDSDPPANHGITGDFGFSISENTNMYTLVTRFIKLLLKLIQP</sequence>
<dbReference type="Proteomes" id="UP000318102">
    <property type="component" value="Unassembled WGS sequence"/>
</dbReference>
<accession>A0A559IKF3</accession>
<comment type="caution">
    <text evidence="1">The sequence shown here is derived from an EMBL/GenBank/DDBJ whole genome shotgun (WGS) entry which is preliminary data.</text>
</comment>
<evidence type="ECO:0000313" key="2">
    <source>
        <dbReference type="Proteomes" id="UP000318102"/>
    </source>
</evidence>